<sequence length="63" mass="7174">LNPHERNAHKILSLARLPVPTLPHIAFLMENCFFLAATDISITKGYGIVNTFFEKNLKILFSF</sequence>
<protein>
    <submittedName>
        <fullName evidence="1">Uncharacterized protein</fullName>
    </submittedName>
</protein>
<comment type="caution">
    <text evidence="1">The sequence shown here is derived from an EMBL/GenBank/DDBJ whole genome shotgun (WGS) entry which is preliminary data.</text>
</comment>
<feature type="non-terminal residue" evidence="1">
    <location>
        <position position="1"/>
    </location>
</feature>
<reference evidence="1 2" key="1">
    <citation type="submission" date="2024-04" db="EMBL/GenBank/DDBJ databases">
        <title>Human intestinal bacterial collection.</title>
        <authorList>
            <person name="Pauvert C."/>
            <person name="Hitch T.C.A."/>
            <person name="Clavel T."/>
        </authorList>
    </citation>
    <scope>NUCLEOTIDE SEQUENCE [LARGE SCALE GENOMIC DNA]</scope>
    <source>
        <strain evidence="1 2">CLA-AA-H161</strain>
    </source>
</reference>
<proteinExistence type="predicted"/>
<accession>A0ABV1CGL0</accession>
<dbReference type="Proteomes" id="UP001470752">
    <property type="component" value="Unassembled WGS sequence"/>
</dbReference>
<gene>
    <name evidence="1" type="ORF">AAAX94_00400</name>
</gene>
<organism evidence="1 2">
    <name type="scientific">Blautia acetigignens</name>
    <dbReference type="NCBI Taxonomy" id="2981783"/>
    <lineage>
        <taxon>Bacteria</taxon>
        <taxon>Bacillati</taxon>
        <taxon>Bacillota</taxon>
        <taxon>Clostridia</taxon>
        <taxon>Lachnospirales</taxon>
        <taxon>Lachnospiraceae</taxon>
        <taxon>Blautia</taxon>
    </lineage>
</organism>
<name>A0ABV1CGL0_9FIRM</name>
<dbReference type="RefSeq" id="WP_349082114.1">
    <property type="nucleotide sequence ID" value="NZ_JBBNFW010000042.1"/>
</dbReference>
<dbReference type="EMBL" id="JBBNFW010000042">
    <property type="protein sequence ID" value="MEQ2411515.1"/>
    <property type="molecule type" value="Genomic_DNA"/>
</dbReference>
<keyword evidence="2" id="KW-1185">Reference proteome</keyword>
<evidence type="ECO:0000313" key="2">
    <source>
        <dbReference type="Proteomes" id="UP001470752"/>
    </source>
</evidence>
<evidence type="ECO:0000313" key="1">
    <source>
        <dbReference type="EMBL" id="MEQ2411515.1"/>
    </source>
</evidence>